<dbReference type="InterPro" id="IPR036908">
    <property type="entry name" value="RlpA-like_sf"/>
</dbReference>
<keyword evidence="1 2" id="KW-0732">Signal</keyword>
<dbReference type="Gene3D" id="2.60.40.760">
    <property type="entry name" value="Expansin, cellulose-binding-like domain"/>
    <property type="match status" value="1"/>
</dbReference>
<gene>
    <name evidence="3" type="ORF">B0B51_19025</name>
</gene>
<sequence length="274" mass="29538">MSCLKKWRWIAVILLLFPIWSARANGQTIAADNVTAAQGSCLGASKAAGNSTTTPANTWDSTFTGIATATGSGYSGGAFLLDPIAKDREITALNPAQANLGGIRAAMAGAYLRVQGPKGCTTVYVTDLYPEAASGGLDLSYNAFSKIGDLQQGRIPIRWKLIPGPVTGNVVYRIKEGSTMWWAAIQVRNHTYPVVKLEVFQGKAWVSLPKADYNHFVGTQLGDKPLVIRITDIRGRLLVDKLPPLLKDCAPKRANEASPCDKPYFVQGNVQFPE</sequence>
<reference evidence="3 4" key="1">
    <citation type="submission" date="2017-02" db="EMBL/GenBank/DDBJ databases">
        <title>Blood Disease Bacterium A2-HR MARDI.</title>
        <authorList>
            <person name="Badrun R."/>
            <person name="Abu Bakar N."/>
            <person name="Laboh R."/>
        </authorList>
    </citation>
    <scope>NUCLEOTIDE SEQUENCE [LARGE SCALE GENOMIC DNA]</scope>
    <source>
        <strain evidence="3 4">A2-HR MARDI</strain>
        <plasmid evidence="4">Plasmid</plasmid>
    </source>
</reference>
<dbReference type="PANTHER" id="PTHR31836:SF21">
    <property type="entry name" value="EXPANSIN-LIKE PROTEIN 7"/>
    <property type="match status" value="1"/>
</dbReference>
<dbReference type="InterPro" id="IPR036749">
    <property type="entry name" value="Expansin_CBD_sf"/>
</dbReference>
<proteinExistence type="predicted"/>
<keyword evidence="3" id="KW-0614">Plasmid</keyword>
<dbReference type="InterPro" id="IPR051477">
    <property type="entry name" value="Expansin_CellWall"/>
</dbReference>
<dbReference type="CDD" id="cd22272">
    <property type="entry name" value="DPBB_EXLX1-like"/>
    <property type="match status" value="1"/>
</dbReference>
<dbReference type="PANTHER" id="PTHR31836">
    <property type="match status" value="1"/>
</dbReference>
<dbReference type="RefSeq" id="WP_013213167.1">
    <property type="nucleotide sequence ID" value="NZ_CP019912.1"/>
</dbReference>
<evidence type="ECO:0000256" key="2">
    <source>
        <dbReference type="SAM" id="SignalP"/>
    </source>
</evidence>
<name>A0A1U9VN47_9RALS</name>
<feature type="chain" id="PRO_5010710945" evidence="2">
    <location>
        <begin position="25"/>
        <end position="274"/>
    </location>
</feature>
<dbReference type="Gene3D" id="2.40.40.10">
    <property type="entry name" value="RlpA-like domain"/>
    <property type="match status" value="1"/>
</dbReference>
<dbReference type="SUPFAM" id="SSF50685">
    <property type="entry name" value="Barwin-like endoglucanases"/>
    <property type="match status" value="1"/>
</dbReference>
<evidence type="ECO:0000313" key="3">
    <source>
        <dbReference type="EMBL" id="AQW31996.1"/>
    </source>
</evidence>
<dbReference type="SUPFAM" id="SSF49590">
    <property type="entry name" value="PHL pollen allergen"/>
    <property type="match status" value="1"/>
</dbReference>
<evidence type="ECO:0000256" key="1">
    <source>
        <dbReference type="ARBA" id="ARBA00022729"/>
    </source>
</evidence>
<dbReference type="EMBL" id="CP019912">
    <property type="protein sequence ID" value="AQW31996.1"/>
    <property type="molecule type" value="Genomic_DNA"/>
</dbReference>
<evidence type="ECO:0000313" key="4">
    <source>
        <dbReference type="Proteomes" id="UP000189628"/>
    </source>
</evidence>
<organism evidence="3 4">
    <name type="scientific">blood disease bacterium A2-HR MARDI</name>
    <dbReference type="NCBI Taxonomy" id="1944648"/>
    <lineage>
        <taxon>Bacteria</taxon>
        <taxon>Pseudomonadati</taxon>
        <taxon>Pseudomonadota</taxon>
        <taxon>Betaproteobacteria</taxon>
        <taxon>Burkholderiales</taxon>
        <taxon>Burkholderiaceae</taxon>
        <taxon>Ralstonia</taxon>
        <taxon>Ralstonia solanacearum species complex</taxon>
    </lineage>
</organism>
<feature type="signal peptide" evidence="2">
    <location>
        <begin position="1"/>
        <end position="24"/>
    </location>
</feature>
<dbReference type="Proteomes" id="UP000189628">
    <property type="component" value="Plasmid unnamed"/>
</dbReference>
<protein>
    <submittedName>
        <fullName evidence="3">Endoglucanase</fullName>
    </submittedName>
</protein>
<dbReference type="NCBIfam" id="NF041144">
    <property type="entry name" value="expansin_EXLX1"/>
    <property type="match status" value="1"/>
</dbReference>
<dbReference type="InterPro" id="IPR049818">
    <property type="entry name" value="Expansin_EXLX1-like"/>
</dbReference>
<dbReference type="AlphaFoldDB" id="A0A1U9VN47"/>
<geneLocation type="plasmid" evidence="3">
    <name>unnamed</name>
</geneLocation>
<accession>A0A1U9VN47</accession>